<name>A0ACB8RGA7_9AGAM</name>
<keyword evidence="2" id="KW-1185">Reference proteome</keyword>
<accession>A0ACB8RGA7</accession>
<organism evidence="1 2">
    <name type="scientific">Auriscalpium vulgare</name>
    <dbReference type="NCBI Taxonomy" id="40419"/>
    <lineage>
        <taxon>Eukaryota</taxon>
        <taxon>Fungi</taxon>
        <taxon>Dikarya</taxon>
        <taxon>Basidiomycota</taxon>
        <taxon>Agaricomycotina</taxon>
        <taxon>Agaricomycetes</taxon>
        <taxon>Russulales</taxon>
        <taxon>Auriscalpiaceae</taxon>
        <taxon>Auriscalpium</taxon>
    </lineage>
</organism>
<comment type="caution">
    <text evidence="1">The sequence shown here is derived from an EMBL/GenBank/DDBJ whole genome shotgun (WGS) entry which is preliminary data.</text>
</comment>
<reference evidence="1" key="1">
    <citation type="submission" date="2021-02" db="EMBL/GenBank/DDBJ databases">
        <authorList>
            <consortium name="DOE Joint Genome Institute"/>
            <person name="Ahrendt S."/>
            <person name="Looney B.P."/>
            <person name="Miyauchi S."/>
            <person name="Morin E."/>
            <person name="Drula E."/>
            <person name="Courty P.E."/>
            <person name="Chicoki N."/>
            <person name="Fauchery L."/>
            <person name="Kohler A."/>
            <person name="Kuo A."/>
            <person name="Labutti K."/>
            <person name="Pangilinan J."/>
            <person name="Lipzen A."/>
            <person name="Riley R."/>
            <person name="Andreopoulos W."/>
            <person name="He G."/>
            <person name="Johnson J."/>
            <person name="Barry K.W."/>
            <person name="Grigoriev I.V."/>
            <person name="Nagy L."/>
            <person name="Hibbett D."/>
            <person name="Henrissat B."/>
            <person name="Matheny P.B."/>
            <person name="Labbe J."/>
            <person name="Martin F."/>
        </authorList>
    </citation>
    <scope>NUCLEOTIDE SEQUENCE</scope>
    <source>
        <strain evidence="1">FP105234-sp</strain>
    </source>
</reference>
<evidence type="ECO:0000313" key="1">
    <source>
        <dbReference type="EMBL" id="KAI0043123.1"/>
    </source>
</evidence>
<dbReference type="Proteomes" id="UP000814033">
    <property type="component" value="Unassembled WGS sequence"/>
</dbReference>
<dbReference type="EMBL" id="MU276032">
    <property type="protein sequence ID" value="KAI0043123.1"/>
    <property type="molecule type" value="Genomic_DNA"/>
</dbReference>
<gene>
    <name evidence="1" type="ORF">FA95DRAFT_1584227</name>
</gene>
<reference evidence="1" key="2">
    <citation type="journal article" date="2022" name="New Phytol.">
        <title>Evolutionary transition to the ectomycorrhizal habit in the genomes of a hyperdiverse lineage of mushroom-forming fungi.</title>
        <authorList>
            <person name="Looney B."/>
            <person name="Miyauchi S."/>
            <person name="Morin E."/>
            <person name="Drula E."/>
            <person name="Courty P.E."/>
            <person name="Kohler A."/>
            <person name="Kuo A."/>
            <person name="LaButti K."/>
            <person name="Pangilinan J."/>
            <person name="Lipzen A."/>
            <person name="Riley R."/>
            <person name="Andreopoulos W."/>
            <person name="He G."/>
            <person name="Johnson J."/>
            <person name="Nolan M."/>
            <person name="Tritt A."/>
            <person name="Barry K.W."/>
            <person name="Grigoriev I.V."/>
            <person name="Nagy L.G."/>
            <person name="Hibbett D."/>
            <person name="Henrissat B."/>
            <person name="Matheny P.B."/>
            <person name="Labbe J."/>
            <person name="Martin F.M."/>
        </authorList>
    </citation>
    <scope>NUCLEOTIDE SEQUENCE</scope>
    <source>
        <strain evidence="1">FP105234-sp</strain>
    </source>
</reference>
<evidence type="ECO:0000313" key="2">
    <source>
        <dbReference type="Proteomes" id="UP000814033"/>
    </source>
</evidence>
<sequence length="961" mass="104265">MSARRQPSTTSLSKYARAGSPDPAARSLDYCNAFWGLADGGVDVLFARMRGAGRTMDELRNFWKERASIEEDYAKRLTKLAKLAVGRDEIGEFRNAIETLRQETEKQGNFHLQLAHQIRNDLEAPATVFVQRQAQHRKVFQSAIEKQFKTKQAQEVHVSKAREKYEADCLRINGYTAESMLRQGKELERLTLKLERTQQTVQANERDFANFTRVLQDTTAKWETDWKAFCDTCQDLEEERMEFTKDNVWAYANAVSIVCVSDDESCEHIRVALEQFEPERDQENFVRDYGTGSLIPDAPQFVSYSGPEGKPLPSSSSQPTTRPAHFARSSQRVSRLPPAQQPPQDEEPMVNTAGVGAGGNRGTPNDVPPPRNRPQSRASHRGMNGQVAANGVPPPSTSPPTSGSRPGTGHGQQRMVDPTTHKTMLVVGDNTYEVDAAKDPRGQPSSGAANSRVGDETDPMVKAMTDLRNASASSVGRSATRKNTIGQGSTPAPAAGGSSASPSNALTPPSTSPANRDYRNSAELVVGTYPLQQSSSRPSSPQPPTAAFMKAPTQPPAPVVDSVIRTYQHSFPGEVEQRRSRSNSRRESYNGPPAQQQAGPATQGNNLDRPVSRDGHAGVGANGRSRSPSLNVPSRGVSPAGGQSSAGYGYRDNGQRAASPNPVGIALDPNGNVAMDSMADVYHQQQQKIRQPQQQPPPMQPPPPAPYQQPPPQMQPLQAPPAGRQQQQIQQQIQRNPSMSNPAYGAQQQQPPPAQWATQNAAYAAQTPQGYGQAAPGGHSPAYSSPGHPYANAPPSQVFQPPPAGYGAPPANGAQRAGTVHRSQQSADYYGHQGYPSQSPQQQQQQQLGYGGGYRSVSPGPVGRSPSPSPQPMALSQPQPPPGQVVPPTRQYTEDGRGVLFYVKALYDYAATIPEEFDFQSGDIIAVTATPEDGWWSGELLDEARRVPGRHIFPSNFVHLF</sequence>
<protein>
    <submittedName>
        <fullName evidence="1">Uncharacterized protein</fullName>
    </submittedName>
</protein>
<proteinExistence type="predicted"/>